<evidence type="ECO:0000256" key="3">
    <source>
        <dbReference type="ARBA" id="ARBA00022692"/>
    </source>
</evidence>
<evidence type="ECO:0000313" key="9">
    <source>
        <dbReference type="Proteomes" id="UP000199306"/>
    </source>
</evidence>
<feature type="transmembrane region" description="Helical" evidence="6">
    <location>
        <begin position="58"/>
        <end position="78"/>
    </location>
</feature>
<reference evidence="8 9" key="1">
    <citation type="submission" date="2016-10" db="EMBL/GenBank/DDBJ databases">
        <authorList>
            <person name="de Groot N.N."/>
        </authorList>
    </citation>
    <scope>NUCLEOTIDE SEQUENCE [LARGE SCALE GENOMIC DNA]</scope>
    <source>
        <strain evidence="9">E92,LMG 26720,CCM 7988</strain>
    </source>
</reference>
<dbReference type="STRING" id="1079859.SAMN04515674_101274"/>
<feature type="transmembrane region" description="Helical" evidence="6">
    <location>
        <begin position="28"/>
        <end position="52"/>
    </location>
</feature>
<evidence type="ECO:0000313" key="8">
    <source>
        <dbReference type="EMBL" id="SFP08118.1"/>
    </source>
</evidence>
<evidence type="ECO:0000256" key="6">
    <source>
        <dbReference type="SAM" id="Phobius"/>
    </source>
</evidence>
<keyword evidence="5 6" id="KW-0472">Membrane</keyword>
<dbReference type="Proteomes" id="UP000199306">
    <property type="component" value="Unassembled WGS sequence"/>
</dbReference>
<feature type="transmembrane region" description="Helical" evidence="6">
    <location>
        <begin position="90"/>
        <end position="112"/>
    </location>
</feature>
<dbReference type="EMBL" id="FOXH01000001">
    <property type="protein sequence ID" value="SFP08118.1"/>
    <property type="molecule type" value="Genomic_DNA"/>
</dbReference>
<keyword evidence="4 6" id="KW-1133">Transmembrane helix</keyword>
<dbReference type="InterPro" id="IPR000620">
    <property type="entry name" value="EamA_dom"/>
</dbReference>
<dbReference type="InterPro" id="IPR050638">
    <property type="entry name" value="AA-Vitamin_Transporters"/>
</dbReference>
<accession>A0A1I5MES2</accession>
<proteinExistence type="inferred from homology"/>
<feature type="transmembrane region" description="Helical" evidence="6">
    <location>
        <begin position="146"/>
        <end position="163"/>
    </location>
</feature>
<feature type="transmembrane region" description="Helical" evidence="6">
    <location>
        <begin position="243"/>
        <end position="262"/>
    </location>
</feature>
<feature type="domain" description="EamA" evidence="7">
    <location>
        <begin position="39"/>
        <end position="161"/>
    </location>
</feature>
<feature type="transmembrane region" description="Helical" evidence="6">
    <location>
        <begin position="299"/>
        <end position="317"/>
    </location>
</feature>
<evidence type="ECO:0000256" key="2">
    <source>
        <dbReference type="ARBA" id="ARBA00007362"/>
    </source>
</evidence>
<evidence type="ECO:0000256" key="1">
    <source>
        <dbReference type="ARBA" id="ARBA00004141"/>
    </source>
</evidence>
<feature type="domain" description="EamA" evidence="7">
    <location>
        <begin position="177"/>
        <end position="316"/>
    </location>
</feature>
<dbReference type="PANTHER" id="PTHR32322:SF2">
    <property type="entry name" value="EAMA DOMAIN-CONTAINING PROTEIN"/>
    <property type="match status" value="1"/>
</dbReference>
<dbReference type="GO" id="GO:0016020">
    <property type="term" value="C:membrane"/>
    <property type="evidence" value="ECO:0007669"/>
    <property type="project" value="UniProtKB-SubCell"/>
</dbReference>
<evidence type="ECO:0000256" key="5">
    <source>
        <dbReference type="ARBA" id="ARBA00023136"/>
    </source>
</evidence>
<feature type="transmembrane region" description="Helical" evidence="6">
    <location>
        <begin position="208"/>
        <end position="228"/>
    </location>
</feature>
<gene>
    <name evidence="8" type="ORF">SAMN04515674_101274</name>
</gene>
<keyword evidence="3 6" id="KW-0812">Transmembrane</keyword>
<organism evidence="8 9">
    <name type="scientific">Pseudarcicella hirudinis</name>
    <dbReference type="NCBI Taxonomy" id="1079859"/>
    <lineage>
        <taxon>Bacteria</taxon>
        <taxon>Pseudomonadati</taxon>
        <taxon>Bacteroidota</taxon>
        <taxon>Cytophagia</taxon>
        <taxon>Cytophagales</taxon>
        <taxon>Flectobacillaceae</taxon>
        <taxon>Pseudarcicella</taxon>
    </lineage>
</organism>
<evidence type="ECO:0000256" key="4">
    <source>
        <dbReference type="ARBA" id="ARBA00022989"/>
    </source>
</evidence>
<comment type="similarity">
    <text evidence="2">Belongs to the EamA transporter family.</text>
</comment>
<sequence>MLKTSGKISKKFPENSQFRIMNSKNQQLRIWAGLGTLYLVWGSTYLAIRFVVENVPSMFASGMRNVLAGTTLLLWAIFSKNFKRPDSKFLWVNAIAGTLMLAIGNGLLSIAAKWVPSGFSSLFFAISPILLVIIFWFDGEKPRRNVLIGAALGVIGVIILMSLKNVALKGGEGMFFWGVLLLFIAILGWDLGVFIVKKANINNYPTSQIAAAQMIPGGIVTLVVSGLLGEWNHVDLANVPVNAYLWFAYLYIVGSIVGFSVFSWLSKVAPPTQVATYTYVNPLVALMLGWLLGGEQLNPLMLVAALFIISAVILITLRNQKSTELKSKQIKFE</sequence>
<keyword evidence="9" id="KW-1185">Reference proteome</keyword>
<comment type="subcellular location">
    <subcellularLocation>
        <location evidence="1">Membrane</location>
        <topology evidence="1">Multi-pass membrane protein</topology>
    </subcellularLocation>
</comment>
<dbReference type="SUPFAM" id="SSF103481">
    <property type="entry name" value="Multidrug resistance efflux transporter EmrE"/>
    <property type="match status" value="2"/>
</dbReference>
<dbReference type="Pfam" id="PF00892">
    <property type="entry name" value="EamA"/>
    <property type="match status" value="2"/>
</dbReference>
<dbReference type="PANTHER" id="PTHR32322">
    <property type="entry name" value="INNER MEMBRANE TRANSPORTER"/>
    <property type="match status" value="1"/>
</dbReference>
<dbReference type="InterPro" id="IPR037185">
    <property type="entry name" value="EmrE-like"/>
</dbReference>
<dbReference type="AlphaFoldDB" id="A0A1I5MES2"/>
<feature type="transmembrane region" description="Helical" evidence="6">
    <location>
        <begin position="118"/>
        <end position="137"/>
    </location>
</feature>
<feature type="transmembrane region" description="Helical" evidence="6">
    <location>
        <begin position="175"/>
        <end position="196"/>
    </location>
</feature>
<protein>
    <submittedName>
        <fullName evidence="8">Permease of the drug/metabolite transporter (DMT) superfamily</fullName>
    </submittedName>
</protein>
<evidence type="ECO:0000259" key="7">
    <source>
        <dbReference type="Pfam" id="PF00892"/>
    </source>
</evidence>
<feature type="transmembrane region" description="Helical" evidence="6">
    <location>
        <begin position="274"/>
        <end position="293"/>
    </location>
</feature>
<name>A0A1I5MES2_9BACT</name>
<dbReference type="OrthoDB" id="9812547at2"/>